<name>A0A9D4DW64_DREPO</name>
<gene>
    <name evidence="2" type="ORF">DPMN_169794</name>
</gene>
<keyword evidence="1" id="KW-1133">Transmembrane helix</keyword>
<reference evidence="2" key="1">
    <citation type="journal article" date="2019" name="bioRxiv">
        <title>The Genome of the Zebra Mussel, Dreissena polymorpha: A Resource for Invasive Species Research.</title>
        <authorList>
            <person name="McCartney M.A."/>
            <person name="Auch B."/>
            <person name="Kono T."/>
            <person name="Mallez S."/>
            <person name="Zhang Y."/>
            <person name="Obille A."/>
            <person name="Becker A."/>
            <person name="Abrahante J.E."/>
            <person name="Garbe J."/>
            <person name="Badalamenti J.P."/>
            <person name="Herman A."/>
            <person name="Mangelson H."/>
            <person name="Liachko I."/>
            <person name="Sullivan S."/>
            <person name="Sone E.D."/>
            <person name="Koren S."/>
            <person name="Silverstein K.A.T."/>
            <person name="Beckman K.B."/>
            <person name="Gohl D.M."/>
        </authorList>
    </citation>
    <scope>NUCLEOTIDE SEQUENCE</scope>
    <source>
        <strain evidence="2">Duluth1</strain>
        <tissue evidence="2">Whole animal</tissue>
    </source>
</reference>
<keyword evidence="3" id="KW-1185">Reference proteome</keyword>
<reference evidence="2" key="2">
    <citation type="submission" date="2020-11" db="EMBL/GenBank/DDBJ databases">
        <authorList>
            <person name="McCartney M.A."/>
            <person name="Auch B."/>
            <person name="Kono T."/>
            <person name="Mallez S."/>
            <person name="Becker A."/>
            <person name="Gohl D.M."/>
            <person name="Silverstein K.A.T."/>
            <person name="Koren S."/>
            <person name="Bechman K.B."/>
            <person name="Herman A."/>
            <person name="Abrahante J.E."/>
            <person name="Garbe J."/>
        </authorList>
    </citation>
    <scope>NUCLEOTIDE SEQUENCE</scope>
    <source>
        <strain evidence="2">Duluth1</strain>
        <tissue evidence="2">Whole animal</tissue>
    </source>
</reference>
<dbReference type="Proteomes" id="UP000828390">
    <property type="component" value="Unassembled WGS sequence"/>
</dbReference>
<evidence type="ECO:0000256" key="1">
    <source>
        <dbReference type="SAM" id="Phobius"/>
    </source>
</evidence>
<protein>
    <submittedName>
        <fullName evidence="2">Uncharacterized protein</fullName>
    </submittedName>
</protein>
<proteinExistence type="predicted"/>
<evidence type="ECO:0000313" key="3">
    <source>
        <dbReference type="Proteomes" id="UP000828390"/>
    </source>
</evidence>
<keyword evidence="1" id="KW-0472">Membrane</keyword>
<organism evidence="2 3">
    <name type="scientific">Dreissena polymorpha</name>
    <name type="common">Zebra mussel</name>
    <name type="synonym">Mytilus polymorpha</name>
    <dbReference type="NCBI Taxonomy" id="45954"/>
    <lineage>
        <taxon>Eukaryota</taxon>
        <taxon>Metazoa</taxon>
        <taxon>Spiralia</taxon>
        <taxon>Lophotrochozoa</taxon>
        <taxon>Mollusca</taxon>
        <taxon>Bivalvia</taxon>
        <taxon>Autobranchia</taxon>
        <taxon>Heteroconchia</taxon>
        <taxon>Euheterodonta</taxon>
        <taxon>Imparidentia</taxon>
        <taxon>Neoheterodontei</taxon>
        <taxon>Myida</taxon>
        <taxon>Dreissenoidea</taxon>
        <taxon>Dreissenidae</taxon>
        <taxon>Dreissena</taxon>
    </lineage>
</organism>
<evidence type="ECO:0000313" key="2">
    <source>
        <dbReference type="EMBL" id="KAH3768578.1"/>
    </source>
</evidence>
<keyword evidence="1" id="KW-0812">Transmembrane</keyword>
<feature type="transmembrane region" description="Helical" evidence="1">
    <location>
        <begin position="52"/>
        <end position="73"/>
    </location>
</feature>
<dbReference type="EMBL" id="JAIWYP010000009">
    <property type="protein sequence ID" value="KAH3768578.1"/>
    <property type="molecule type" value="Genomic_DNA"/>
</dbReference>
<sequence>MLIDVKLNYTRGVIYVDKGIPYDDGELSSAELTKLVRTSVLNMPQGADGFAVVYYVGGLNTLVIAQLYTILFLKLASHGLFVFGIDYYFPANTGQFEQDIDMYFKEFDFFNRFQRRLWIRRRLR</sequence>
<comment type="caution">
    <text evidence="2">The sequence shown here is derived from an EMBL/GenBank/DDBJ whole genome shotgun (WGS) entry which is preliminary data.</text>
</comment>
<dbReference type="AlphaFoldDB" id="A0A9D4DW64"/>
<accession>A0A9D4DW64</accession>